<dbReference type="Proteomes" id="UP000730481">
    <property type="component" value="Unassembled WGS sequence"/>
</dbReference>
<dbReference type="OrthoDB" id="5016488at2759"/>
<evidence type="ECO:0000313" key="3">
    <source>
        <dbReference type="EMBL" id="KAF4335357.1"/>
    </source>
</evidence>
<dbReference type="InterPro" id="IPR025184">
    <property type="entry name" value="AadA_C"/>
</dbReference>
<feature type="domain" description="Adenylyltransferase AadA C-terminal" evidence="2">
    <location>
        <begin position="150"/>
        <end position="221"/>
    </location>
</feature>
<dbReference type="AlphaFoldDB" id="A0A9P5AAX2"/>
<keyword evidence="1" id="KW-0808">Transferase</keyword>
<reference evidence="3" key="1">
    <citation type="journal article" date="2017" name="Mycologia">
        <title>Fusarium algeriense, sp. nov., a novel toxigenic crown rot pathogen of durum wheat from Algeria is nested in the Fusarium burgessii species complex.</title>
        <authorList>
            <person name="Laraba I."/>
            <person name="Keddad A."/>
            <person name="Boureghda H."/>
            <person name="Abdallah N."/>
            <person name="Vaughan M.M."/>
            <person name="Proctor R.H."/>
            <person name="Busman M."/>
            <person name="O'Donnell K."/>
        </authorList>
    </citation>
    <scope>NUCLEOTIDE SEQUENCE</scope>
    <source>
        <strain evidence="3">NRRL 25174</strain>
    </source>
</reference>
<evidence type="ECO:0000259" key="2">
    <source>
        <dbReference type="Pfam" id="PF13427"/>
    </source>
</evidence>
<accession>A0A9P5AAX2</accession>
<comment type="caution">
    <text evidence="3">The sequence shown here is derived from an EMBL/GenBank/DDBJ whole genome shotgun (WGS) entry which is preliminary data.</text>
</comment>
<gene>
    <name evidence="3" type="ORF">FBEOM_10766</name>
</gene>
<dbReference type="EMBL" id="PVQB02000566">
    <property type="protein sequence ID" value="KAF4335357.1"/>
    <property type="molecule type" value="Genomic_DNA"/>
</dbReference>
<evidence type="ECO:0000256" key="1">
    <source>
        <dbReference type="ARBA" id="ARBA00022679"/>
    </source>
</evidence>
<dbReference type="GO" id="GO:0016779">
    <property type="term" value="F:nucleotidyltransferase activity"/>
    <property type="evidence" value="ECO:0007669"/>
    <property type="project" value="UniProtKB-KW"/>
</dbReference>
<dbReference type="CDD" id="cd05403">
    <property type="entry name" value="NT_KNTase_like"/>
    <property type="match status" value="1"/>
</dbReference>
<dbReference type="SUPFAM" id="SSF81301">
    <property type="entry name" value="Nucleotidyltransferase"/>
    <property type="match status" value="1"/>
</dbReference>
<proteinExistence type="predicted"/>
<dbReference type="InterPro" id="IPR043519">
    <property type="entry name" value="NT_sf"/>
</dbReference>
<dbReference type="Pfam" id="PF13427">
    <property type="entry name" value="AadA_C"/>
    <property type="match status" value="1"/>
</dbReference>
<reference evidence="3" key="2">
    <citation type="submission" date="2020-02" db="EMBL/GenBank/DDBJ databases">
        <title>Identification and distribution of gene clusters putatively required for synthesis of sphingolipid metabolism inhibitors in phylogenetically diverse species of the filamentous fungus Fusarium.</title>
        <authorList>
            <person name="Kim H.-S."/>
            <person name="Busman M."/>
            <person name="Brown D.W."/>
            <person name="Divon H."/>
            <person name="Uhlig S."/>
            <person name="Proctor R.H."/>
        </authorList>
    </citation>
    <scope>NUCLEOTIDE SEQUENCE</scope>
    <source>
        <strain evidence="3">NRRL 25174</strain>
    </source>
</reference>
<sequence length="250" mass="27505">MESLTEEVKLYLDELVRRLVHLLETQLVGVYLFGSASNNAFEPGSSDLDVQAVVKNNLPTAAKQEIVSAINQASLPCPATKLEFVVYSQKAVNPASRHPRFELNLNTGPGRSDHVGLDPGNESSHWFLLDIAMGRELGRCLHGLPTAEAFAEIPRQWILEAISDSLKWHQANEISSANSVLNACRSLQYIACGKWSSKMEGAKWMMQQSDCPAVVEKAIVARRTGQELPTAQVKELYDIAMVASDESLGR</sequence>
<organism evidence="3 4">
    <name type="scientific">Fusarium beomiforme</name>
    <dbReference type="NCBI Taxonomy" id="44412"/>
    <lineage>
        <taxon>Eukaryota</taxon>
        <taxon>Fungi</taxon>
        <taxon>Dikarya</taxon>
        <taxon>Ascomycota</taxon>
        <taxon>Pezizomycotina</taxon>
        <taxon>Sordariomycetes</taxon>
        <taxon>Hypocreomycetidae</taxon>
        <taxon>Hypocreales</taxon>
        <taxon>Nectriaceae</taxon>
        <taxon>Fusarium</taxon>
        <taxon>Fusarium burgessii species complex</taxon>
    </lineage>
</organism>
<name>A0A9P5AAX2_9HYPO</name>
<protein>
    <submittedName>
        <fullName evidence="3">Streptomycin 3 adenylyltransferase</fullName>
    </submittedName>
</protein>
<dbReference type="Gene3D" id="3.30.460.10">
    <property type="entry name" value="Beta Polymerase, domain 2"/>
    <property type="match status" value="1"/>
</dbReference>
<keyword evidence="3" id="KW-0548">Nucleotidyltransferase</keyword>
<evidence type="ECO:0000313" key="4">
    <source>
        <dbReference type="Proteomes" id="UP000730481"/>
    </source>
</evidence>
<keyword evidence="4" id="KW-1185">Reference proteome</keyword>